<evidence type="ECO:0000256" key="12">
    <source>
        <dbReference type="ARBA" id="ARBA00034808"/>
    </source>
</evidence>
<keyword evidence="20" id="KW-1185">Reference proteome</keyword>
<keyword evidence="10" id="KW-0413">Isomerase</keyword>
<protein>
    <recommendedName>
        <fullName evidence="12">DNA 3'-5' helicase</fullName>
        <ecNumber evidence="12">5.6.2.4</ecNumber>
    </recommendedName>
    <alternativeName>
        <fullName evidence="13">DNA 3'-5' helicase II</fullName>
    </alternativeName>
</protein>
<evidence type="ECO:0000256" key="4">
    <source>
        <dbReference type="ARBA" id="ARBA00022801"/>
    </source>
</evidence>
<feature type="domain" description="UvrD-like helicase ATP-binding" evidence="17">
    <location>
        <begin position="7"/>
        <end position="502"/>
    </location>
</feature>
<evidence type="ECO:0000256" key="16">
    <source>
        <dbReference type="SAM" id="MobiDB-lite"/>
    </source>
</evidence>
<dbReference type="Gene3D" id="3.90.320.10">
    <property type="match status" value="1"/>
</dbReference>
<dbReference type="Pfam" id="PF00580">
    <property type="entry name" value="UvrD-helicase"/>
    <property type="match status" value="1"/>
</dbReference>
<dbReference type="InterPro" id="IPR014017">
    <property type="entry name" value="DNA_helicase_UvrD-like_C"/>
</dbReference>
<dbReference type="GO" id="GO:0005829">
    <property type="term" value="C:cytosol"/>
    <property type="evidence" value="ECO:0007669"/>
    <property type="project" value="TreeGrafter"/>
</dbReference>
<dbReference type="SUPFAM" id="SSF52980">
    <property type="entry name" value="Restriction endonuclease-like"/>
    <property type="match status" value="1"/>
</dbReference>
<evidence type="ECO:0000256" key="8">
    <source>
        <dbReference type="ARBA" id="ARBA00023125"/>
    </source>
</evidence>
<dbReference type="GO" id="GO:0004527">
    <property type="term" value="F:exonuclease activity"/>
    <property type="evidence" value="ECO:0007669"/>
    <property type="project" value="UniProtKB-KW"/>
</dbReference>
<dbReference type="GO" id="GO:0043138">
    <property type="term" value="F:3'-5' DNA helicase activity"/>
    <property type="evidence" value="ECO:0007669"/>
    <property type="project" value="UniProtKB-EC"/>
</dbReference>
<dbReference type="AlphaFoldDB" id="A0A6L9MF38"/>
<evidence type="ECO:0000256" key="5">
    <source>
        <dbReference type="ARBA" id="ARBA00022806"/>
    </source>
</evidence>
<name>A0A6L9MF38_9HYPH</name>
<evidence type="ECO:0000256" key="7">
    <source>
        <dbReference type="ARBA" id="ARBA00022840"/>
    </source>
</evidence>
<dbReference type="NCBIfam" id="TIGR02784">
    <property type="entry name" value="addA_alphas"/>
    <property type="match status" value="1"/>
</dbReference>
<organism evidence="19 20">
    <name type="scientific">Aurantimonas aggregata</name>
    <dbReference type="NCBI Taxonomy" id="2047720"/>
    <lineage>
        <taxon>Bacteria</taxon>
        <taxon>Pseudomonadati</taxon>
        <taxon>Pseudomonadota</taxon>
        <taxon>Alphaproteobacteria</taxon>
        <taxon>Hyphomicrobiales</taxon>
        <taxon>Aurantimonadaceae</taxon>
        <taxon>Aurantimonas</taxon>
    </lineage>
</organism>
<reference evidence="19 20" key="1">
    <citation type="submission" date="2020-01" db="EMBL/GenBank/DDBJ databases">
        <title>Genomes of bacteria type strains.</title>
        <authorList>
            <person name="Chen J."/>
            <person name="Zhu S."/>
            <person name="Chen J."/>
        </authorList>
    </citation>
    <scope>NUCLEOTIDE SEQUENCE [LARGE SCALE GENOMIC DNA]</scope>
    <source>
        <strain evidence="19 20">KCTC 52919</strain>
    </source>
</reference>
<dbReference type="Proteomes" id="UP000476332">
    <property type="component" value="Unassembled WGS sequence"/>
</dbReference>
<keyword evidence="5 15" id="KW-0347">Helicase</keyword>
<dbReference type="InterPro" id="IPR011335">
    <property type="entry name" value="Restrct_endonuc-II-like"/>
</dbReference>
<dbReference type="GO" id="GO:0005524">
    <property type="term" value="F:ATP binding"/>
    <property type="evidence" value="ECO:0007669"/>
    <property type="project" value="UniProtKB-UniRule"/>
</dbReference>
<feature type="region of interest" description="Disordered" evidence="16">
    <location>
        <begin position="1203"/>
        <end position="1227"/>
    </location>
</feature>
<evidence type="ECO:0000256" key="6">
    <source>
        <dbReference type="ARBA" id="ARBA00022839"/>
    </source>
</evidence>
<dbReference type="GO" id="GO:0033202">
    <property type="term" value="C:DNA helicase complex"/>
    <property type="evidence" value="ECO:0007669"/>
    <property type="project" value="TreeGrafter"/>
</dbReference>
<feature type="compositionally biased region" description="Polar residues" evidence="16">
    <location>
        <begin position="1218"/>
        <end position="1227"/>
    </location>
</feature>
<dbReference type="InterPro" id="IPR014016">
    <property type="entry name" value="UvrD-like_ATP-bd"/>
</dbReference>
<dbReference type="Gene3D" id="1.10.486.10">
    <property type="entry name" value="PCRA, domain 4"/>
    <property type="match status" value="1"/>
</dbReference>
<keyword evidence="1" id="KW-0540">Nuclease</keyword>
<keyword evidence="9" id="KW-0234">DNA repair</keyword>
<evidence type="ECO:0000256" key="3">
    <source>
        <dbReference type="ARBA" id="ARBA00022763"/>
    </source>
</evidence>
<proteinExistence type="predicted"/>
<sequence length="1227" mass="131769">MTSFVGIEQTLATQARAANPTLSVFVSANAGSGKTHVLTERVVRLLLSGVEPARILCLTYTKAAAAEMSNRVFGRLARWATAAPDVLEKEIALLDGSRPDAARVAAARRLFAEALETPGGLKIQTIHAFCEAILHQFPLEANVPGHFEVLDETESAALLGEARRRLITGASATLAKDDAARLLAGAFATALSLAGEWGLDQLIDEIVRKRDAIRRHVDEAGGLAEAIDLLRRALGVPANADEASILADAWPAPGFDPEFCRSVLAVAVTSTKKTDIDLTAGLTALLDPPAGGEIQAARYQALRALCLRKDGVPCKPGSVATKHVTDFFEDFAERLELLAGHLLAIEDRLASLRLFEASRAALVLADRLERDYALLKRRRGRLDFEDLIVRTADLLTRSEAASWVHYKLDQGIDHVLIDEAQDTSPRQWQVMRQLVDEFFAGAGARNAVRTVFAVGDEKQSIYSFQGASPRMFGEERRAMERRARDAGADFEAVRLTQSFRTAAPVLAAVDKVFADPLNRQGVAFDDEAPTHHTARGDAPGLVEIWPAYVAEPQPESRDWLQPLDHEPANSPANRLARRIAAQIGAWQGDTIIHKGAPKKLSPGDFIVLVRKRSGFVAAMAKALRDEKIAVAGADRLVITDHIAVKDLMALGRTVANFEDDLSLAEVLKSPLFDFSDDELMALALSREEREPLSLGLRRLAGPDGLVRLPEFVPDDTAAAFLAKAREALVRLDALRDRAGFETIFAFYARILGPEGGRRRLTARLGSDASEVIDAFLDLALSEEEAGMPGLDAFLSRLASAPPVLKREMDQGRGAVRIMTTHAAKGLEAPVVFLVDPGSAPFVHAHGSRLMAWGTMPGLRPGQAPGFLWRAAKELENGIVAELKETEKQLAEEEYRRLLYVGMTRAADRLVICGTAGTRGPNEAAWLPRVQAALEADCRPVEDADGSVVAWRFGDEGQAAGAGPEAASTEAAPALPRPLDLSPLPAEILPPRPLSPSSAGAATEIEPAEVAETISAAYVSPVLGAGETPSLAIRRGLIVHRLLQVLPELDAGEREAAAERFVAASADDMGVAEQSRLVASALAVLETPDFAPIFASGSRAEVSVVGEIRLAGRAFRVNGTIDRLAVTPEAVLIVDYKTNRPPPANLAAVAPAYVLQLALYREILKPLYPDRPILAALLFTEAPRLIPLDEATMDAAIARRSSADVAERGDPAVVAAGSTERQPNASVA</sequence>
<keyword evidence="6" id="KW-0269">Exonuclease</keyword>
<dbReference type="InterPro" id="IPR038726">
    <property type="entry name" value="PDDEXK_AddAB-type"/>
</dbReference>
<dbReference type="SUPFAM" id="SSF52540">
    <property type="entry name" value="P-loop containing nucleoside triphosphate hydrolases"/>
    <property type="match status" value="1"/>
</dbReference>
<dbReference type="Pfam" id="PF12705">
    <property type="entry name" value="PDDEXK_1"/>
    <property type="match status" value="1"/>
</dbReference>
<dbReference type="GO" id="GO:0003677">
    <property type="term" value="F:DNA binding"/>
    <property type="evidence" value="ECO:0007669"/>
    <property type="project" value="UniProtKB-KW"/>
</dbReference>
<dbReference type="PANTHER" id="PTHR11070">
    <property type="entry name" value="UVRD / RECB / PCRA DNA HELICASE FAMILY MEMBER"/>
    <property type="match status" value="1"/>
</dbReference>
<evidence type="ECO:0000256" key="2">
    <source>
        <dbReference type="ARBA" id="ARBA00022741"/>
    </source>
</evidence>
<dbReference type="Pfam" id="PF13361">
    <property type="entry name" value="UvrD_C"/>
    <property type="match status" value="1"/>
</dbReference>
<comment type="caution">
    <text evidence="19">The sequence shown here is derived from an EMBL/GenBank/DDBJ whole genome shotgun (WGS) entry which is preliminary data.</text>
</comment>
<accession>A0A6L9MF38</accession>
<keyword evidence="7 15" id="KW-0067">ATP-binding</keyword>
<dbReference type="InterPro" id="IPR014151">
    <property type="entry name" value="DNA_helicase_AddA"/>
</dbReference>
<dbReference type="InterPro" id="IPR011604">
    <property type="entry name" value="PDDEXK-like_dom_sf"/>
</dbReference>
<feature type="domain" description="UvrD-like helicase C-terminal" evidence="18">
    <location>
        <begin position="532"/>
        <end position="825"/>
    </location>
</feature>
<dbReference type="PANTHER" id="PTHR11070:SF2">
    <property type="entry name" value="ATP-DEPENDENT DNA HELICASE SRS2"/>
    <property type="match status" value="1"/>
</dbReference>
<keyword evidence="2 15" id="KW-0547">Nucleotide-binding</keyword>
<dbReference type="Gene3D" id="3.40.50.300">
    <property type="entry name" value="P-loop containing nucleotide triphosphate hydrolases"/>
    <property type="match status" value="4"/>
</dbReference>
<keyword evidence="3" id="KW-0227">DNA damage</keyword>
<dbReference type="InterPro" id="IPR027417">
    <property type="entry name" value="P-loop_NTPase"/>
</dbReference>
<evidence type="ECO:0000256" key="11">
    <source>
        <dbReference type="ARBA" id="ARBA00034617"/>
    </source>
</evidence>
<dbReference type="PROSITE" id="PS51198">
    <property type="entry name" value="UVRD_HELICASE_ATP_BIND"/>
    <property type="match status" value="1"/>
</dbReference>
<evidence type="ECO:0000256" key="14">
    <source>
        <dbReference type="ARBA" id="ARBA00048988"/>
    </source>
</evidence>
<evidence type="ECO:0000259" key="18">
    <source>
        <dbReference type="PROSITE" id="PS51217"/>
    </source>
</evidence>
<evidence type="ECO:0000256" key="10">
    <source>
        <dbReference type="ARBA" id="ARBA00023235"/>
    </source>
</evidence>
<keyword evidence="8" id="KW-0238">DNA-binding</keyword>
<dbReference type="PROSITE" id="PS51217">
    <property type="entry name" value="UVRD_HELICASE_CTER"/>
    <property type="match status" value="1"/>
</dbReference>
<dbReference type="RefSeq" id="WP_163043178.1">
    <property type="nucleotide sequence ID" value="NZ_JAAAMJ010000003.1"/>
</dbReference>
<keyword evidence="4 15" id="KW-0378">Hydrolase</keyword>
<dbReference type="GO" id="GO:0000725">
    <property type="term" value="P:recombinational repair"/>
    <property type="evidence" value="ECO:0007669"/>
    <property type="project" value="TreeGrafter"/>
</dbReference>
<dbReference type="InterPro" id="IPR000212">
    <property type="entry name" value="DNA_helicase_UvrD/REP"/>
</dbReference>
<feature type="binding site" evidence="15">
    <location>
        <begin position="28"/>
        <end position="35"/>
    </location>
    <ligand>
        <name>ATP</name>
        <dbReference type="ChEBI" id="CHEBI:30616"/>
    </ligand>
</feature>
<evidence type="ECO:0000256" key="9">
    <source>
        <dbReference type="ARBA" id="ARBA00023204"/>
    </source>
</evidence>
<dbReference type="EC" id="5.6.2.4" evidence="12"/>
<gene>
    <name evidence="19" type="primary">addA</name>
    <name evidence="19" type="ORF">GTW51_06970</name>
</gene>
<evidence type="ECO:0000259" key="17">
    <source>
        <dbReference type="PROSITE" id="PS51198"/>
    </source>
</evidence>
<dbReference type="EMBL" id="JAAAMJ010000003">
    <property type="protein sequence ID" value="NDV86439.1"/>
    <property type="molecule type" value="Genomic_DNA"/>
</dbReference>
<evidence type="ECO:0000313" key="20">
    <source>
        <dbReference type="Proteomes" id="UP000476332"/>
    </source>
</evidence>
<comment type="catalytic activity">
    <reaction evidence="14">
        <text>ATP + H2O = ADP + phosphate + H(+)</text>
        <dbReference type="Rhea" id="RHEA:13065"/>
        <dbReference type="ChEBI" id="CHEBI:15377"/>
        <dbReference type="ChEBI" id="CHEBI:15378"/>
        <dbReference type="ChEBI" id="CHEBI:30616"/>
        <dbReference type="ChEBI" id="CHEBI:43474"/>
        <dbReference type="ChEBI" id="CHEBI:456216"/>
        <dbReference type="EC" id="5.6.2.4"/>
    </reaction>
</comment>
<evidence type="ECO:0000256" key="1">
    <source>
        <dbReference type="ARBA" id="ARBA00022722"/>
    </source>
</evidence>
<evidence type="ECO:0000313" key="19">
    <source>
        <dbReference type="EMBL" id="NDV86439.1"/>
    </source>
</evidence>
<evidence type="ECO:0000256" key="13">
    <source>
        <dbReference type="ARBA" id="ARBA00034923"/>
    </source>
</evidence>
<evidence type="ECO:0000256" key="15">
    <source>
        <dbReference type="PROSITE-ProRule" id="PRU00560"/>
    </source>
</evidence>
<comment type="catalytic activity">
    <reaction evidence="11">
        <text>Couples ATP hydrolysis with the unwinding of duplex DNA by translocating in the 3'-5' direction.</text>
        <dbReference type="EC" id="5.6.2.4"/>
    </reaction>
</comment>